<dbReference type="SUPFAM" id="SSF55785">
    <property type="entry name" value="PYP-like sensor domain (PAS domain)"/>
    <property type="match status" value="1"/>
</dbReference>
<dbReference type="InterPro" id="IPR011102">
    <property type="entry name" value="Sig_transdc_His_kinase_HWE"/>
</dbReference>
<organism evidence="10 11">
    <name type="scientific">Litoreibacter roseus</name>
    <dbReference type="NCBI Taxonomy" id="2601869"/>
    <lineage>
        <taxon>Bacteria</taxon>
        <taxon>Pseudomonadati</taxon>
        <taxon>Pseudomonadota</taxon>
        <taxon>Alphaproteobacteria</taxon>
        <taxon>Rhodobacterales</taxon>
        <taxon>Roseobacteraceae</taxon>
        <taxon>Litoreibacter</taxon>
    </lineage>
</organism>
<keyword evidence="3" id="KW-0597">Phosphoprotein</keyword>
<dbReference type="GO" id="GO:0005524">
    <property type="term" value="F:ATP binding"/>
    <property type="evidence" value="ECO:0007669"/>
    <property type="project" value="UniProtKB-KW"/>
</dbReference>
<dbReference type="InterPro" id="IPR003594">
    <property type="entry name" value="HATPase_dom"/>
</dbReference>
<dbReference type="OrthoDB" id="9760752at2"/>
<dbReference type="Gene3D" id="3.30.565.10">
    <property type="entry name" value="Histidine kinase-like ATPase, C-terminal domain"/>
    <property type="match status" value="1"/>
</dbReference>
<dbReference type="GO" id="GO:0004673">
    <property type="term" value="F:protein histidine kinase activity"/>
    <property type="evidence" value="ECO:0007669"/>
    <property type="project" value="UniProtKB-EC"/>
</dbReference>
<dbReference type="EMBL" id="BLJE01000005">
    <property type="protein sequence ID" value="GFE66618.1"/>
    <property type="molecule type" value="Genomic_DNA"/>
</dbReference>
<dbReference type="InterPro" id="IPR036890">
    <property type="entry name" value="HATPase_C_sf"/>
</dbReference>
<evidence type="ECO:0000256" key="3">
    <source>
        <dbReference type="ARBA" id="ARBA00022553"/>
    </source>
</evidence>
<protein>
    <recommendedName>
        <fullName evidence="2">histidine kinase</fullName>
        <ecNumber evidence="2">2.7.13.3</ecNumber>
    </recommendedName>
</protein>
<dbReference type="EC" id="2.7.13.3" evidence="2"/>
<dbReference type="Gene3D" id="3.30.450.20">
    <property type="entry name" value="PAS domain"/>
    <property type="match status" value="1"/>
</dbReference>
<comment type="caution">
    <text evidence="10">The sequence shown here is derived from an EMBL/GenBank/DDBJ whole genome shotgun (WGS) entry which is preliminary data.</text>
</comment>
<dbReference type="PANTHER" id="PTHR41523:SF8">
    <property type="entry name" value="ETHYLENE RESPONSE SENSOR PROTEIN"/>
    <property type="match status" value="1"/>
</dbReference>
<sequence>MLGLLEGLSNSFALSVLNSSLDCIKLIELDGSLSFMNTNGLCAMEIDDFSAIEGRPWPSLWPKDAQTLLQNAIEDAALGLPSEFEAFCPTARRNDRWWHVSVVPVCASDGRVERIMATSRDISNRVSYENRLTDRDHQLTSYARELSLQLEEKNELIERQKLLMGEIDHRVKNSFALITGILRLQMREMAEPAAVSAINDAVNRIGTLARVHEQLHMHAEATMVELYPFLCLLLDDLASVMTDHGKIDVGPVANFPVPANVAVPLGLITAELVGNALKHGAPKDVPMVRFSLVPCDAGETSFRLSVSDDGVGLPHGFDVIKSTGLGIKICRVYAEQIGATFESKNGDLGGAQFDVIFPRPIV</sequence>
<keyword evidence="8" id="KW-0067">ATP-binding</keyword>
<evidence type="ECO:0000313" key="11">
    <source>
        <dbReference type="Proteomes" id="UP000436822"/>
    </source>
</evidence>
<dbReference type="AlphaFoldDB" id="A0A6N6JMT0"/>
<keyword evidence="11" id="KW-1185">Reference proteome</keyword>
<dbReference type="Pfam" id="PF07568">
    <property type="entry name" value="HisKA_2"/>
    <property type="match status" value="1"/>
</dbReference>
<dbReference type="RefSeq" id="WP_159809820.1">
    <property type="nucleotide sequence ID" value="NZ_BLJE01000005.1"/>
</dbReference>
<evidence type="ECO:0000256" key="8">
    <source>
        <dbReference type="ARBA" id="ARBA00022840"/>
    </source>
</evidence>
<dbReference type="InterPro" id="IPR013656">
    <property type="entry name" value="PAS_4"/>
</dbReference>
<dbReference type="InterPro" id="IPR035965">
    <property type="entry name" value="PAS-like_dom_sf"/>
</dbReference>
<keyword evidence="6" id="KW-0547">Nucleotide-binding</keyword>
<accession>A0A6N6JMT0</accession>
<dbReference type="SMART" id="SM00387">
    <property type="entry name" value="HATPase_c"/>
    <property type="match status" value="1"/>
</dbReference>
<comment type="catalytic activity">
    <reaction evidence="1">
        <text>ATP + protein L-histidine = ADP + protein N-phospho-L-histidine.</text>
        <dbReference type="EC" id="2.7.13.3"/>
    </reaction>
</comment>
<dbReference type="Pfam" id="PF08448">
    <property type="entry name" value="PAS_4"/>
    <property type="match status" value="1"/>
</dbReference>
<dbReference type="PROSITE" id="PS50113">
    <property type="entry name" value="PAC"/>
    <property type="match status" value="1"/>
</dbReference>
<keyword evidence="7" id="KW-0418">Kinase</keyword>
<evidence type="ECO:0000256" key="7">
    <source>
        <dbReference type="ARBA" id="ARBA00022777"/>
    </source>
</evidence>
<dbReference type="InterPro" id="IPR011495">
    <property type="entry name" value="Sig_transdc_His_kin_sub2_dim/P"/>
</dbReference>
<evidence type="ECO:0000256" key="5">
    <source>
        <dbReference type="ARBA" id="ARBA00022737"/>
    </source>
</evidence>
<evidence type="ECO:0000256" key="6">
    <source>
        <dbReference type="ARBA" id="ARBA00022741"/>
    </source>
</evidence>
<evidence type="ECO:0000313" key="10">
    <source>
        <dbReference type="EMBL" id="GFE66618.1"/>
    </source>
</evidence>
<gene>
    <name evidence="10" type="ORF">KIN_36920</name>
</gene>
<evidence type="ECO:0000259" key="9">
    <source>
        <dbReference type="PROSITE" id="PS50113"/>
    </source>
</evidence>
<dbReference type="PANTHER" id="PTHR41523">
    <property type="entry name" value="TWO-COMPONENT SYSTEM SENSOR PROTEIN"/>
    <property type="match status" value="1"/>
</dbReference>
<dbReference type="SUPFAM" id="SSF55874">
    <property type="entry name" value="ATPase domain of HSP90 chaperone/DNA topoisomerase II/histidine kinase"/>
    <property type="match status" value="1"/>
</dbReference>
<keyword evidence="5" id="KW-0677">Repeat</keyword>
<feature type="domain" description="PAC" evidence="9">
    <location>
        <begin position="80"/>
        <end position="134"/>
    </location>
</feature>
<dbReference type="InterPro" id="IPR000700">
    <property type="entry name" value="PAS-assoc_C"/>
</dbReference>
<keyword evidence="4" id="KW-0808">Transferase</keyword>
<evidence type="ECO:0000256" key="1">
    <source>
        <dbReference type="ARBA" id="ARBA00000085"/>
    </source>
</evidence>
<evidence type="ECO:0000256" key="4">
    <source>
        <dbReference type="ARBA" id="ARBA00022679"/>
    </source>
</evidence>
<dbReference type="SMART" id="SM00911">
    <property type="entry name" value="HWE_HK"/>
    <property type="match status" value="1"/>
</dbReference>
<reference evidence="10 11" key="1">
    <citation type="submission" date="2019-12" db="EMBL/GenBank/DDBJ databases">
        <title>Litoreibacter badius sp. nov., a novel bacteriochlorophyll a-containing bacterium in the genus Litoreibacter.</title>
        <authorList>
            <person name="Kanamuro M."/>
            <person name="Takabe Y."/>
            <person name="Mori K."/>
            <person name="Takaichi S."/>
            <person name="Hanada S."/>
        </authorList>
    </citation>
    <scope>NUCLEOTIDE SEQUENCE [LARGE SCALE GENOMIC DNA]</scope>
    <source>
        <strain evidence="10 11">K6</strain>
    </source>
</reference>
<dbReference type="Pfam" id="PF02518">
    <property type="entry name" value="HATPase_c"/>
    <property type="match status" value="1"/>
</dbReference>
<dbReference type="Proteomes" id="UP000436822">
    <property type="component" value="Unassembled WGS sequence"/>
</dbReference>
<proteinExistence type="predicted"/>
<evidence type="ECO:0000256" key="2">
    <source>
        <dbReference type="ARBA" id="ARBA00012438"/>
    </source>
</evidence>
<name>A0A6N6JMT0_9RHOB</name>